<dbReference type="GO" id="GO:0005829">
    <property type="term" value="C:cytosol"/>
    <property type="evidence" value="ECO:0007669"/>
    <property type="project" value="TreeGrafter"/>
</dbReference>
<evidence type="ECO:0000259" key="2">
    <source>
        <dbReference type="Pfam" id="PF13185"/>
    </source>
</evidence>
<dbReference type="PANTHER" id="PTHR21021">
    <property type="entry name" value="GAF/PUTATIVE CYTOSKELETAL PROTEIN"/>
    <property type="match status" value="1"/>
</dbReference>
<feature type="domain" description="GAF" evidence="2">
    <location>
        <begin position="55"/>
        <end position="167"/>
    </location>
</feature>
<evidence type="ECO:0000256" key="1">
    <source>
        <dbReference type="ARBA" id="ARBA00038454"/>
    </source>
</evidence>
<dbReference type="GO" id="GO:0033745">
    <property type="term" value="F:L-methionine-(R)-S-oxide reductase activity"/>
    <property type="evidence" value="ECO:0007669"/>
    <property type="project" value="TreeGrafter"/>
</dbReference>
<dbReference type="Pfam" id="PF13185">
    <property type="entry name" value="GAF_2"/>
    <property type="match status" value="1"/>
</dbReference>
<dbReference type="Gene3D" id="3.30.450.40">
    <property type="match status" value="1"/>
</dbReference>
<gene>
    <name evidence="3" type="ORF">FPOA_02990</name>
</gene>
<organism evidence="3 4">
    <name type="scientific">Fusarium poae</name>
    <dbReference type="NCBI Taxonomy" id="36050"/>
    <lineage>
        <taxon>Eukaryota</taxon>
        <taxon>Fungi</taxon>
        <taxon>Dikarya</taxon>
        <taxon>Ascomycota</taxon>
        <taxon>Pezizomycotina</taxon>
        <taxon>Sordariomycetes</taxon>
        <taxon>Hypocreomycetidae</taxon>
        <taxon>Hypocreales</taxon>
        <taxon>Nectriaceae</taxon>
        <taxon>Fusarium</taxon>
    </lineage>
</organism>
<protein>
    <recommendedName>
        <fullName evidence="2">GAF domain-containing protein</fullName>
    </recommendedName>
</protein>
<dbReference type="InterPro" id="IPR000614">
    <property type="entry name" value="FRMsr_CS"/>
</dbReference>
<dbReference type="InterPro" id="IPR051330">
    <property type="entry name" value="Phosphatase_reg/MetRdx"/>
</dbReference>
<proteinExistence type="inferred from homology"/>
<dbReference type="FunFam" id="3.30.450.40:FF:000008">
    <property type="entry name" value="GAF domain-containing proteins"/>
    <property type="match status" value="1"/>
</dbReference>
<dbReference type="InterPro" id="IPR003018">
    <property type="entry name" value="GAF"/>
</dbReference>
<evidence type="ECO:0000313" key="4">
    <source>
        <dbReference type="Proteomes" id="UP000091967"/>
    </source>
</evidence>
<dbReference type="PROSITE" id="PS01320">
    <property type="entry name" value="UPF0067"/>
    <property type="match status" value="1"/>
</dbReference>
<evidence type="ECO:0000313" key="3">
    <source>
        <dbReference type="EMBL" id="OBS29054.1"/>
    </source>
</evidence>
<comment type="caution">
    <text evidence="3">The sequence shown here is derived from an EMBL/GenBank/DDBJ whole genome shotgun (WGS) entry which is preliminary data.</text>
</comment>
<reference evidence="3 4" key="1">
    <citation type="submission" date="2016-06" db="EMBL/GenBank/DDBJ databases">
        <title>Living apart together: crosstalk between the core and supernumerary genomes in a fungal plant pathogen.</title>
        <authorList>
            <person name="Vanheule A."/>
            <person name="Audenaert K."/>
            <person name="Warris S."/>
            <person name="Van De Geest H."/>
            <person name="Schijlen E."/>
            <person name="Hofte M."/>
            <person name="De Saeger S."/>
            <person name="Haesaert G."/>
            <person name="Waalwijk C."/>
            <person name="Van Der Lee T."/>
        </authorList>
    </citation>
    <scope>NUCLEOTIDE SEQUENCE [LARGE SCALE GENOMIC DNA]</scope>
    <source>
        <strain evidence="3 4">2516</strain>
    </source>
</reference>
<dbReference type="PANTHER" id="PTHR21021:SF15">
    <property type="entry name" value="FREE METHIONINE-R-SULFOXIDE REDUCTASE"/>
    <property type="match status" value="1"/>
</dbReference>
<dbReference type="OMA" id="RNWIAIE"/>
<dbReference type="EMBL" id="LYXU01000001">
    <property type="protein sequence ID" value="OBS29054.1"/>
    <property type="molecule type" value="Genomic_DNA"/>
</dbReference>
<keyword evidence="4" id="KW-1185">Reference proteome</keyword>
<dbReference type="SUPFAM" id="SSF55781">
    <property type="entry name" value="GAF domain-like"/>
    <property type="match status" value="1"/>
</dbReference>
<accession>A0A1B8B8L6</accession>
<dbReference type="AlphaFoldDB" id="A0A1B8B8L6"/>
<dbReference type="Proteomes" id="UP000091967">
    <property type="component" value="Unassembled WGS sequence"/>
</dbReference>
<dbReference type="InterPro" id="IPR029016">
    <property type="entry name" value="GAF-like_dom_sf"/>
</dbReference>
<name>A0A1B8B8L6_FUSPO</name>
<comment type="similarity">
    <text evidence="1">Belongs to the free Met sulfoxide reductase family.</text>
</comment>
<sequence>MVHADASNFAEGVTKEDAYEQVLWQAEDILDSLFDPLQFLGLQSFKCRLSEVNWAGFYVLDKSSKEPQLILGPFQGKVACQTIKFGKGVCGTAAATHETQLVRDVEGFPGHIACDGDSKSEIVVPILVAQDDGSKKLVAIIDIDCAELNGFDEVDKENLEQLAALLATSCDW</sequence>